<evidence type="ECO:0000259" key="2">
    <source>
        <dbReference type="Pfam" id="PF03372"/>
    </source>
</evidence>
<keyword evidence="4" id="KW-1185">Reference proteome</keyword>
<dbReference type="Proteomes" id="UP000317617">
    <property type="component" value="Unassembled WGS sequence"/>
</dbReference>
<feature type="chain" id="PRO_5021391616" description="Endonuclease/exonuclease/phosphatase domain-containing protein" evidence="1">
    <location>
        <begin position="51"/>
        <end position="328"/>
    </location>
</feature>
<evidence type="ECO:0000313" key="3">
    <source>
        <dbReference type="EMBL" id="GEB82336.1"/>
    </source>
</evidence>
<feature type="signal peptide" evidence="1">
    <location>
        <begin position="1"/>
        <end position="50"/>
    </location>
</feature>
<evidence type="ECO:0000256" key="1">
    <source>
        <dbReference type="SAM" id="SignalP"/>
    </source>
</evidence>
<feature type="domain" description="Endonuclease/exonuclease/phosphatase" evidence="2">
    <location>
        <begin position="70"/>
        <end position="319"/>
    </location>
</feature>
<name>A0A4Y3TJ34_9PROT</name>
<reference evidence="3 4" key="1">
    <citation type="submission" date="2019-06" db="EMBL/GenBank/DDBJ databases">
        <title>Whole genome shotgun sequence of Acetobacter orleanensis NBRC 13752.</title>
        <authorList>
            <person name="Hosoyama A."/>
            <person name="Uohara A."/>
            <person name="Ohji S."/>
            <person name="Ichikawa N."/>
        </authorList>
    </citation>
    <scope>NUCLEOTIDE SEQUENCE [LARGE SCALE GENOMIC DNA]</scope>
    <source>
        <strain evidence="3 4">NBRC 13752</strain>
    </source>
</reference>
<dbReference type="EMBL" id="BJMU01000002">
    <property type="protein sequence ID" value="GEB82336.1"/>
    <property type="molecule type" value="Genomic_DNA"/>
</dbReference>
<keyword evidence="1" id="KW-0732">Signal</keyword>
<proteinExistence type="predicted"/>
<protein>
    <recommendedName>
        <fullName evidence="2">Endonuclease/exonuclease/phosphatase domain-containing protein</fullName>
    </recommendedName>
</protein>
<dbReference type="STRING" id="104099.AD949_03385"/>
<dbReference type="AlphaFoldDB" id="A0A4Y3TJ34"/>
<sequence length="328" mass="35655">MLSMHIKTGGAQASPVFVFVKRLSKYLPRIGAAVCLATALCSTCAPSAFAGLRDGQETPTAAPPHTLKLATWNMDWLMAENGPLTATAPPDRPRRTAADFEKLASYAQHLDADIIGLQEVDSPATAEQIFPASAYQIFITKDALLQHPALAVRRTLKVHQNPDVTALDVAPPTAEHQLRRGLDVTVEIGAIPLRILVLHLKTGCWDNPVSERQHSCPTLLQQFGVLEDWISARAAAHEAFVIMGDFNRRLTVYDPFFLILTHTAPLTLTSSGWASPCEDGSYFIDHILLGGAAQGWLQPHSLRVMTYKAASQPATLSDHCAVSVRLTP</sequence>
<dbReference type="InterPro" id="IPR036691">
    <property type="entry name" value="Endo/exonu/phosph_ase_sf"/>
</dbReference>
<comment type="caution">
    <text evidence="3">The sequence shown here is derived from an EMBL/GenBank/DDBJ whole genome shotgun (WGS) entry which is preliminary data.</text>
</comment>
<dbReference type="InterPro" id="IPR005135">
    <property type="entry name" value="Endo/exonuclease/phosphatase"/>
</dbReference>
<dbReference type="GO" id="GO:0003824">
    <property type="term" value="F:catalytic activity"/>
    <property type="evidence" value="ECO:0007669"/>
    <property type="project" value="InterPro"/>
</dbReference>
<gene>
    <name evidence="3" type="ORF">AOR01nite_08130</name>
</gene>
<accession>A0A4Y3TJ34</accession>
<dbReference type="Pfam" id="PF03372">
    <property type="entry name" value="Exo_endo_phos"/>
    <property type="match status" value="1"/>
</dbReference>
<organism evidence="3 4">
    <name type="scientific">Acetobacter orleanensis</name>
    <dbReference type="NCBI Taxonomy" id="104099"/>
    <lineage>
        <taxon>Bacteria</taxon>
        <taxon>Pseudomonadati</taxon>
        <taxon>Pseudomonadota</taxon>
        <taxon>Alphaproteobacteria</taxon>
        <taxon>Acetobacterales</taxon>
        <taxon>Acetobacteraceae</taxon>
        <taxon>Acetobacter</taxon>
    </lineage>
</organism>
<evidence type="ECO:0000313" key="4">
    <source>
        <dbReference type="Proteomes" id="UP000317617"/>
    </source>
</evidence>
<dbReference type="SUPFAM" id="SSF56219">
    <property type="entry name" value="DNase I-like"/>
    <property type="match status" value="1"/>
</dbReference>
<dbReference type="Gene3D" id="3.60.10.10">
    <property type="entry name" value="Endonuclease/exonuclease/phosphatase"/>
    <property type="match status" value="1"/>
</dbReference>